<dbReference type="EMBL" id="ASPP01002945">
    <property type="protein sequence ID" value="ETO34016.1"/>
    <property type="molecule type" value="Genomic_DNA"/>
</dbReference>
<name>X6P736_RETFI</name>
<evidence type="ECO:0000313" key="1">
    <source>
        <dbReference type="EMBL" id="ETO34016.1"/>
    </source>
</evidence>
<accession>X6P736</accession>
<keyword evidence="2" id="KW-1185">Reference proteome</keyword>
<evidence type="ECO:0000313" key="2">
    <source>
        <dbReference type="Proteomes" id="UP000023152"/>
    </source>
</evidence>
<gene>
    <name evidence="1" type="ORF">RFI_03078</name>
</gene>
<reference evidence="1 2" key="1">
    <citation type="journal article" date="2013" name="Curr. Biol.">
        <title>The Genome of the Foraminiferan Reticulomyxa filosa.</title>
        <authorList>
            <person name="Glockner G."/>
            <person name="Hulsmann N."/>
            <person name="Schleicher M."/>
            <person name="Noegel A.A."/>
            <person name="Eichinger L."/>
            <person name="Gallinger C."/>
            <person name="Pawlowski J."/>
            <person name="Sierra R."/>
            <person name="Euteneuer U."/>
            <person name="Pillet L."/>
            <person name="Moustafa A."/>
            <person name="Platzer M."/>
            <person name="Groth M."/>
            <person name="Szafranski K."/>
            <person name="Schliwa M."/>
        </authorList>
    </citation>
    <scope>NUCLEOTIDE SEQUENCE [LARGE SCALE GENOMIC DNA]</scope>
</reference>
<comment type="caution">
    <text evidence="1">The sequence shown here is derived from an EMBL/GenBank/DDBJ whole genome shotgun (WGS) entry which is preliminary data.</text>
</comment>
<proteinExistence type="predicted"/>
<protein>
    <submittedName>
        <fullName evidence="1">Uncharacterized protein</fullName>
    </submittedName>
</protein>
<dbReference type="AlphaFoldDB" id="X6P736"/>
<organism evidence="1 2">
    <name type="scientific">Reticulomyxa filosa</name>
    <dbReference type="NCBI Taxonomy" id="46433"/>
    <lineage>
        <taxon>Eukaryota</taxon>
        <taxon>Sar</taxon>
        <taxon>Rhizaria</taxon>
        <taxon>Retaria</taxon>
        <taxon>Foraminifera</taxon>
        <taxon>Monothalamids</taxon>
        <taxon>Reticulomyxidae</taxon>
        <taxon>Reticulomyxa</taxon>
    </lineage>
</organism>
<dbReference type="Proteomes" id="UP000023152">
    <property type="component" value="Unassembled WGS sequence"/>
</dbReference>
<sequence length="343" mass="41403">MLDKQKIKLWTNSAQQYDKYDFIQKLHEPYFNNRTKSRKTEIYLIVKNEEIFPLLFLPKGTNSDVKLFYYASEDLFDTEMFHDNCNRAGKTLTIVQSIYGFSICVLLRYLNAGTPDKFYIKKMKKIQYGPRKKIDYVLVKKQKNIEALLKCPFKKNYLIIFLYNKNVKQTSQNDVFYRNKEDKNDAELKKIKNFCEKEINISDFINYKSDIRDLFAVNIRTFLQIFTFFYIYHRYEKIWILPCGHYLCDVIRIFIECTIYMINGHNKSNYYITIIESICTEKIYENEKDYICHEYIFYQCSNIECSEIIQYFSEVNVKISEINKYPKHTILSVLKMLNYFCNQ</sequence>